<dbReference type="EMBL" id="CAXDID020000599">
    <property type="protein sequence ID" value="CAL6105653.1"/>
    <property type="molecule type" value="Genomic_DNA"/>
</dbReference>
<comment type="caution">
    <text evidence="4">The sequence shown here is derived from an EMBL/GenBank/DDBJ whole genome shotgun (WGS) entry which is preliminary data.</text>
</comment>
<evidence type="ECO:0000256" key="1">
    <source>
        <dbReference type="SAM" id="Coils"/>
    </source>
</evidence>
<reference evidence="4" key="1">
    <citation type="submission" date="2023-06" db="EMBL/GenBank/DDBJ databases">
        <authorList>
            <person name="Kurt Z."/>
        </authorList>
    </citation>
    <scope>NUCLEOTIDE SEQUENCE</scope>
</reference>
<dbReference type="EMBL" id="CAXDID020000030">
    <property type="protein sequence ID" value="CAL5993801.1"/>
    <property type="molecule type" value="Genomic_DNA"/>
</dbReference>
<evidence type="ECO:0000313" key="4">
    <source>
        <dbReference type="EMBL" id="CAI9974466.1"/>
    </source>
</evidence>
<dbReference type="Proteomes" id="UP001642409">
    <property type="component" value="Unassembled WGS sequence"/>
</dbReference>
<dbReference type="EMBL" id="CAXDID020000177">
    <property type="protein sequence ID" value="CAL6048856.1"/>
    <property type="molecule type" value="Genomic_DNA"/>
</dbReference>
<evidence type="ECO:0000313" key="5">
    <source>
        <dbReference type="EMBL" id="CAL5993801.1"/>
    </source>
</evidence>
<reference evidence="5 9" key="2">
    <citation type="submission" date="2024-07" db="EMBL/GenBank/DDBJ databases">
        <authorList>
            <person name="Akdeniz Z."/>
        </authorList>
    </citation>
    <scope>NUCLEOTIDE SEQUENCE [LARGE SCALE GENOMIC DNA]</scope>
</reference>
<evidence type="ECO:0000313" key="9">
    <source>
        <dbReference type="Proteomes" id="UP001642409"/>
    </source>
</evidence>
<organism evidence="4">
    <name type="scientific">Hexamita inflata</name>
    <dbReference type="NCBI Taxonomy" id="28002"/>
    <lineage>
        <taxon>Eukaryota</taxon>
        <taxon>Metamonada</taxon>
        <taxon>Diplomonadida</taxon>
        <taxon>Hexamitidae</taxon>
        <taxon>Hexamitinae</taxon>
        <taxon>Hexamita</taxon>
    </lineage>
</organism>
<accession>A0AA86RHJ9</accession>
<proteinExistence type="predicted"/>
<gene>
    <name evidence="5" type="ORF">HINF_LOCUS13246</name>
    <name evidence="2" type="ORF">HINF_LOCUS18885</name>
    <name evidence="3" type="ORF">HINF_LOCUS29756</name>
    <name evidence="6" type="ORF">HINF_LOCUS42889</name>
    <name evidence="7" type="ORF">HINF_LOCUS59334</name>
    <name evidence="4" type="ORF">HINF_LOCUS62111</name>
    <name evidence="8" type="ORF">HINF_LOCUS73365</name>
</gene>
<dbReference type="EMBL" id="CATOUU010000477">
    <property type="protein sequence ID" value="CAI9931240.1"/>
    <property type="molecule type" value="Genomic_DNA"/>
</dbReference>
<dbReference type="EMBL" id="CATOUU010001149">
    <property type="protein sequence ID" value="CAI9974466.1"/>
    <property type="molecule type" value="Genomic_DNA"/>
</dbReference>
<evidence type="ECO:0000313" key="2">
    <source>
        <dbReference type="EMBL" id="CAI9931240.1"/>
    </source>
</evidence>
<evidence type="ECO:0000313" key="7">
    <source>
        <dbReference type="EMBL" id="CAL6079336.1"/>
    </source>
</evidence>
<dbReference type="EMBL" id="CAXDID020000340">
    <property type="protein sequence ID" value="CAL6079336.1"/>
    <property type="molecule type" value="Genomic_DNA"/>
</dbReference>
<evidence type="ECO:0000313" key="3">
    <source>
        <dbReference type="EMBL" id="CAI9942111.1"/>
    </source>
</evidence>
<evidence type="ECO:0000313" key="8">
    <source>
        <dbReference type="EMBL" id="CAL6105653.1"/>
    </source>
</evidence>
<evidence type="ECO:0000313" key="6">
    <source>
        <dbReference type="EMBL" id="CAL6048856.1"/>
    </source>
</evidence>
<dbReference type="EMBL" id="CATOUU010000697">
    <property type="protein sequence ID" value="CAI9942111.1"/>
    <property type="molecule type" value="Genomic_DNA"/>
</dbReference>
<sequence>MSKCNCYVIPNIMSRLTELEQKQKQTNKPNNEKLIKELDQREQALNERLERNNQKTQQLNELASKLVEEMKLLDEVKAPESNAQLEEQQKTIQNMDKLFKTTTNFFAQMYNGVKPYYNLPELTDVDKPTAILSGLEHIIRGVGEMAAQLSGQE</sequence>
<dbReference type="AlphaFoldDB" id="A0AA86RHJ9"/>
<feature type="coiled-coil region" evidence="1">
    <location>
        <begin position="31"/>
        <end position="69"/>
    </location>
</feature>
<name>A0AA86RHJ9_9EUKA</name>
<keyword evidence="9" id="KW-1185">Reference proteome</keyword>
<protein>
    <submittedName>
        <fullName evidence="4">Uncharacterized protein</fullName>
    </submittedName>
</protein>
<keyword evidence="1" id="KW-0175">Coiled coil</keyword>